<dbReference type="PANTHER" id="PTHR43133">
    <property type="entry name" value="RNA POLYMERASE ECF-TYPE SIGMA FACTO"/>
    <property type="match status" value="1"/>
</dbReference>
<dbReference type="GO" id="GO:0016987">
    <property type="term" value="F:sigma factor activity"/>
    <property type="evidence" value="ECO:0007669"/>
    <property type="project" value="UniProtKB-KW"/>
</dbReference>
<evidence type="ECO:0000256" key="2">
    <source>
        <dbReference type="ARBA" id="ARBA00023015"/>
    </source>
</evidence>
<dbReference type="InterPro" id="IPR013325">
    <property type="entry name" value="RNA_pol_sigma_r2"/>
</dbReference>
<dbReference type="Gene3D" id="1.10.10.10">
    <property type="entry name" value="Winged helix-like DNA-binding domain superfamily/Winged helix DNA-binding domain"/>
    <property type="match status" value="1"/>
</dbReference>
<dbReference type="InterPro" id="IPR036388">
    <property type="entry name" value="WH-like_DNA-bd_sf"/>
</dbReference>
<evidence type="ECO:0000259" key="5">
    <source>
        <dbReference type="Pfam" id="PF04542"/>
    </source>
</evidence>
<dbReference type="AlphaFoldDB" id="A0A562TFC8"/>
<feature type="domain" description="RNA polymerase sigma-70 region 2" evidence="5">
    <location>
        <begin position="50"/>
        <end position="116"/>
    </location>
</feature>
<dbReference type="InterPro" id="IPR014284">
    <property type="entry name" value="RNA_pol_sigma-70_dom"/>
</dbReference>
<dbReference type="Proteomes" id="UP000316778">
    <property type="component" value="Unassembled WGS sequence"/>
</dbReference>
<evidence type="ECO:0000259" key="6">
    <source>
        <dbReference type="Pfam" id="PF08281"/>
    </source>
</evidence>
<dbReference type="Pfam" id="PF08281">
    <property type="entry name" value="Sigma70_r4_2"/>
    <property type="match status" value="1"/>
</dbReference>
<feature type="domain" description="RNA polymerase sigma factor 70 region 4 type 2" evidence="6">
    <location>
        <begin position="150"/>
        <end position="200"/>
    </location>
</feature>
<dbReference type="PANTHER" id="PTHR43133:SF46">
    <property type="entry name" value="RNA POLYMERASE SIGMA-70 FACTOR ECF SUBFAMILY"/>
    <property type="match status" value="1"/>
</dbReference>
<evidence type="ECO:0000313" key="7">
    <source>
        <dbReference type="EMBL" id="TWI92195.1"/>
    </source>
</evidence>
<evidence type="ECO:0000256" key="1">
    <source>
        <dbReference type="ARBA" id="ARBA00010641"/>
    </source>
</evidence>
<organism evidence="7 8">
    <name type="scientific">Chitinophaga japonensis</name>
    <name type="common">Flexibacter japonensis</name>
    <dbReference type="NCBI Taxonomy" id="104662"/>
    <lineage>
        <taxon>Bacteria</taxon>
        <taxon>Pseudomonadati</taxon>
        <taxon>Bacteroidota</taxon>
        <taxon>Chitinophagia</taxon>
        <taxon>Chitinophagales</taxon>
        <taxon>Chitinophagaceae</taxon>
        <taxon>Chitinophaga</taxon>
    </lineage>
</organism>
<evidence type="ECO:0000313" key="8">
    <source>
        <dbReference type="Proteomes" id="UP000316778"/>
    </source>
</evidence>
<dbReference type="SUPFAM" id="SSF88659">
    <property type="entry name" value="Sigma3 and sigma4 domains of RNA polymerase sigma factors"/>
    <property type="match status" value="1"/>
</dbReference>
<dbReference type="InterPro" id="IPR014327">
    <property type="entry name" value="RNA_pol_sigma70_bacteroid"/>
</dbReference>
<dbReference type="NCBIfam" id="TIGR02937">
    <property type="entry name" value="sigma70-ECF"/>
    <property type="match status" value="1"/>
</dbReference>
<dbReference type="NCBIfam" id="TIGR02985">
    <property type="entry name" value="Sig70_bacteroi1"/>
    <property type="match status" value="1"/>
</dbReference>
<dbReference type="SUPFAM" id="SSF88946">
    <property type="entry name" value="Sigma2 domain of RNA polymerase sigma factors"/>
    <property type="match status" value="1"/>
</dbReference>
<keyword evidence="2" id="KW-0805">Transcription regulation</keyword>
<keyword evidence="8" id="KW-1185">Reference proteome</keyword>
<dbReference type="Gene3D" id="1.10.1740.10">
    <property type="match status" value="1"/>
</dbReference>
<evidence type="ECO:0000256" key="4">
    <source>
        <dbReference type="ARBA" id="ARBA00023163"/>
    </source>
</evidence>
<evidence type="ECO:0000256" key="3">
    <source>
        <dbReference type="ARBA" id="ARBA00023082"/>
    </source>
</evidence>
<protein>
    <submittedName>
        <fullName evidence="7">RNA polymerase sigma-70 factor (ECF subfamily)</fullName>
    </submittedName>
</protein>
<sequence length="227" mass="26008">MQTQRILAFSATGTRNGARNGNKSYFCVMPDNARLHELLQDDEQAFMETLFRSFFPLVCKTIYRLVPDTATAEDLAQEVFIRIWNRRNALQDVYFKAYLHRAAINMALDHLDKHKRQGRHLSLEEEVVQLPASSGAADSPHHVKQTTAHIQQAIDGLPDKCREIFILSRFEEMTYREIAATLNISVKTVENQMITALKKLRVSLQDYLQVVLLIACGSLYPLLLLQF</sequence>
<dbReference type="RefSeq" id="WP_145711494.1">
    <property type="nucleotide sequence ID" value="NZ_BAAAFY010000001.1"/>
</dbReference>
<dbReference type="CDD" id="cd06171">
    <property type="entry name" value="Sigma70_r4"/>
    <property type="match status" value="1"/>
</dbReference>
<comment type="similarity">
    <text evidence="1">Belongs to the sigma-70 factor family. ECF subfamily.</text>
</comment>
<dbReference type="InterPro" id="IPR039425">
    <property type="entry name" value="RNA_pol_sigma-70-like"/>
</dbReference>
<gene>
    <name evidence="7" type="ORF">LX66_1580</name>
</gene>
<keyword evidence="4" id="KW-0804">Transcription</keyword>
<keyword evidence="3" id="KW-0731">Sigma factor</keyword>
<dbReference type="OrthoDB" id="665981at2"/>
<dbReference type="GO" id="GO:0006352">
    <property type="term" value="P:DNA-templated transcription initiation"/>
    <property type="evidence" value="ECO:0007669"/>
    <property type="project" value="InterPro"/>
</dbReference>
<name>A0A562TFC8_CHIJA</name>
<accession>A0A562TFC8</accession>
<dbReference type="InterPro" id="IPR013249">
    <property type="entry name" value="RNA_pol_sigma70_r4_t2"/>
</dbReference>
<dbReference type="Pfam" id="PF04542">
    <property type="entry name" value="Sigma70_r2"/>
    <property type="match status" value="1"/>
</dbReference>
<dbReference type="EMBL" id="VLLG01000002">
    <property type="protein sequence ID" value="TWI92195.1"/>
    <property type="molecule type" value="Genomic_DNA"/>
</dbReference>
<dbReference type="GO" id="GO:0003677">
    <property type="term" value="F:DNA binding"/>
    <property type="evidence" value="ECO:0007669"/>
    <property type="project" value="InterPro"/>
</dbReference>
<comment type="caution">
    <text evidence="7">The sequence shown here is derived from an EMBL/GenBank/DDBJ whole genome shotgun (WGS) entry which is preliminary data.</text>
</comment>
<proteinExistence type="inferred from homology"/>
<dbReference type="InterPro" id="IPR007627">
    <property type="entry name" value="RNA_pol_sigma70_r2"/>
</dbReference>
<reference evidence="7 8" key="1">
    <citation type="journal article" date="2013" name="Stand. Genomic Sci.">
        <title>Genomic Encyclopedia of Type Strains, Phase I: The one thousand microbial genomes (KMG-I) project.</title>
        <authorList>
            <person name="Kyrpides N.C."/>
            <person name="Woyke T."/>
            <person name="Eisen J.A."/>
            <person name="Garrity G."/>
            <person name="Lilburn T.G."/>
            <person name="Beck B.J."/>
            <person name="Whitman W.B."/>
            <person name="Hugenholtz P."/>
            <person name="Klenk H.P."/>
        </authorList>
    </citation>
    <scope>NUCLEOTIDE SEQUENCE [LARGE SCALE GENOMIC DNA]</scope>
    <source>
        <strain evidence="7 8">DSM 13484</strain>
    </source>
</reference>
<dbReference type="InterPro" id="IPR013324">
    <property type="entry name" value="RNA_pol_sigma_r3/r4-like"/>
</dbReference>